<dbReference type="FunFam" id="2.60.60.20:FF:000008">
    <property type="entry name" value="Polycystic kidney disease 1-like 2, isoform CRA_a"/>
    <property type="match status" value="1"/>
</dbReference>
<feature type="transmembrane region" description="Helical" evidence="9">
    <location>
        <begin position="1047"/>
        <end position="1070"/>
    </location>
</feature>
<sequence length="1121" mass="126744">MQCFFWRKLCNLHVTDGRDLAQLLLQPKFPAACPLVRFITITMDVLLRTAVVLWISAGFLPFSEKSEACTGNDLPAPCDLVFRNVCLELEEESETWSQARSRCEERGGELLKVMNGPIKLLLKNISKERNTSNFTWWLGEGVQGEPSRNNGDLSEYNCTYMTLTPLQIIITSDCNQRRSFICTYSTLQLPNHCFSFILLSFFFSVFLPSLALLTNERQSSPVMQADLDKFIQYLLAGTKESSLLNNDTISHIINCSTGILLLSMKKCDIQTNPNPPALFEQVFEIFRIIASRTGSVTSQTFVIKHRKGTIYQRSYKSADLGNAVLGSEKDGEFVKLPSYSALRAQLKGQSTIYTQMSMFSMNPHPSDDISGTVCSILLSNGESDIKLENLTEMIEIFMPRPAALALTNNTVVLEKNTNALTTINVSDPNVTVIFNAEPSANLSLVVTLSRGSPRNSTYSNSTAVLSPTGGYRWMITPEMLQQTPGVWYVDTRLFNSTWEPGLTLTFTSFMSKCLYWHTGRETWTTDGCQVGERSTPRLAHCLCNHLTLFGSTFFVMPNYVDISRTAELFSTVSENYVVLALLCAFFGLYLVTLLWAGYADRRSRSKRKMTLLEENHPGAQYNYLISVQTGHRKNAGTTARLTGTEGESETHTLTDPDKPVLERGAVDMFLLATPFPLGDVRNLRLQHDNSGGRPSWYISKVTIQDLQTRHVWHFFCDCWLSADRGDGMTKKTFNAAKSNEIASFRNIFQSRTSTGFRDEHIWVSIVDPPSRSPFTRAQRVSCCMSLLLCTMAINIAFWNIPIDESSPVIFTLGSLQITWQEIMVGVQSGLLMFPINILIITIFRSIRPRIISNSQKDDSEENLRPRAITIPTILKDTEEVISLVSRSPRNKMSEMPRLESTTDLCSALDRVHEFLQLMQGESESDPHWVYCSKFLLAGLCHLLMDLERLDGKNFQSPQLYQQALNNTNVLVRKAEMVFTSHLAYCPPPAKRKKRGTDGCWLPWWCVFLGWFLLLSISAVSTYFTLLYGFEYGKDKSTKWVMSLGLSLFQSIFILQPLKVIGIAVFFALLLKPVSVEETEEIEQVLLHEQNKNFRSSLSKECLKYAEMHDCASHRKYGFYLS</sequence>
<dbReference type="InterPro" id="IPR036392">
    <property type="entry name" value="PLAT/LH2_dom_sf"/>
</dbReference>
<organism evidence="12 13">
    <name type="scientific">Scophthalmus maximus</name>
    <name type="common">Turbot</name>
    <name type="synonym">Psetta maxima</name>
    <dbReference type="NCBI Taxonomy" id="52904"/>
    <lineage>
        <taxon>Eukaryota</taxon>
        <taxon>Metazoa</taxon>
        <taxon>Chordata</taxon>
        <taxon>Craniata</taxon>
        <taxon>Vertebrata</taxon>
        <taxon>Euteleostomi</taxon>
        <taxon>Actinopterygii</taxon>
        <taxon>Neopterygii</taxon>
        <taxon>Teleostei</taxon>
        <taxon>Neoteleostei</taxon>
        <taxon>Acanthomorphata</taxon>
        <taxon>Carangaria</taxon>
        <taxon>Pleuronectiformes</taxon>
        <taxon>Pleuronectoidei</taxon>
        <taxon>Scophthalmidae</taxon>
        <taxon>Scophthalmus</taxon>
    </lineage>
</organism>
<dbReference type="InterPro" id="IPR042060">
    <property type="entry name" value="PLAT_polycystin1"/>
</dbReference>
<dbReference type="SMART" id="SM00308">
    <property type="entry name" value="LH2"/>
    <property type="match status" value="1"/>
</dbReference>
<dbReference type="Gene3D" id="3.10.100.10">
    <property type="entry name" value="Mannose-Binding Protein A, subunit A"/>
    <property type="match status" value="1"/>
</dbReference>
<evidence type="ECO:0000256" key="9">
    <source>
        <dbReference type="SAM" id="Phobius"/>
    </source>
</evidence>
<feature type="region of interest" description="Disordered" evidence="8">
    <location>
        <begin position="638"/>
        <end position="657"/>
    </location>
</feature>
<keyword evidence="4 9" id="KW-1133">Transmembrane helix</keyword>
<dbReference type="AlphaFoldDB" id="A0A6A4T9P2"/>
<feature type="domain" description="PLAT" evidence="10">
    <location>
        <begin position="619"/>
        <end position="734"/>
    </location>
</feature>
<dbReference type="PROSITE" id="PS50095">
    <property type="entry name" value="PLAT"/>
    <property type="match status" value="1"/>
</dbReference>
<dbReference type="Gene3D" id="2.60.60.20">
    <property type="entry name" value="PLAT/LH2 domain"/>
    <property type="match status" value="1"/>
</dbReference>
<evidence type="ECO:0000256" key="7">
    <source>
        <dbReference type="PROSITE-ProRule" id="PRU00152"/>
    </source>
</evidence>
<dbReference type="InterPro" id="IPR051223">
    <property type="entry name" value="Polycystin"/>
</dbReference>
<dbReference type="Pfam" id="PF01825">
    <property type="entry name" value="GPS"/>
    <property type="match status" value="1"/>
</dbReference>
<gene>
    <name evidence="12" type="ORF">F2P81_004454</name>
</gene>
<dbReference type="PANTHER" id="PTHR10877:SF197">
    <property type="entry name" value="POLYCYSTIC KIDNEY DISEASE PROTEIN 1-LIKE 2"/>
    <property type="match status" value="1"/>
</dbReference>
<dbReference type="InterPro" id="IPR000203">
    <property type="entry name" value="GPS"/>
</dbReference>
<comment type="caution">
    <text evidence="12">The sequence shown here is derived from an EMBL/GenBank/DDBJ whole genome shotgun (WGS) entry which is preliminary data.</text>
</comment>
<evidence type="ECO:0000259" key="11">
    <source>
        <dbReference type="PROSITE" id="PS50221"/>
    </source>
</evidence>
<evidence type="ECO:0000313" key="12">
    <source>
        <dbReference type="EMBL" id="KAF0043117.1"/>
    </source>
</evidence>
<dbReference type="GO" id="GO:0050982">
    <property type="term" value="P:detection of mechanical stimulus"/>
    <property type="evidence" value="ECO:0007669"/>
    <property type="project" value="TreeGrafter"/>
</dbReference>
<dbReference type="Gene3D" id="2.60.220.50">
    <property type="match status" value="1"/>
</dbReference>
<reference evidence="12 13" key="1">
    <citation type="submission" date="2019-06" db="EMBL/GenBank/DDBJ databases">
        <title>Draft genomes of female and male turbot (Scophthalmus maximus).</title>
        <authorList>
            <person name="Xu H."/>
            <person name="Xu X.-W."/>
            <person name="Shao C."/>
            <person name="Chen S."/>
        </authorList>
    </citation>
    <scope>NUCLEOTIDE SEQUENCE [LARGE SCALE GENOMIC DNA]</scope>
    <source>
        <strain evidence="12">Ysfricsl-2016a</strain>
        <tissue evidence="12">Blood</tissue>
    </source>
</reference>
<dbReference type="InterPro" id="IPR001024">
    <property type="entry name" value="PLAT/LH2_dom"/>
</dbReference>
<dbReference type="CDD" id="cd00037">
    <property type="entry name" value="CLECT"/>
    <property type="match status" value="1"/>
</dbReference>
<comment type="similarity">
    <text evidence="2">Belongs to the polycystin family.</text>
</comment>
<dbReference type="GO" id="GO:0005262">
    <property type="term" value="F:calcium channel activity"/>
    <property type="evidence" value="ECO:0007669"/>
    <property type="project" value="TreeGrafter"/>
</dbReference>
<dbReference type="PROSITE" id="PS50221">
    <property type="entry name" value="GAIN_B"/>
    <property type="match status" value="1"/>
</dbReference>
<dbReference type="SUPFAM" id="SSF49723">
    <property type="entry name" value="Lipase/lipooxygenase domain (PLAT/LH2 domain)"/>
    <property type="match status" value="1"/>
</dbReference>
<keyword evidence="3 9" id="KW-0812">Transmembrane</keyword>
<evidence type="ECO:0000256" key="5">
    <source>
        <dbReference type="ARBA" id="ARBA00023136"/>
    </source>
</evidence>
<dbReference type="InterPro" id="IPR046338">
    <property type="entry name" value="GAIN_dom_sf"/>
</dbReference>
<feature type="transmembrane region" description="Helical" evidence="9">
    <location>
        <begin position="576"/>
        <end position="599"/>
    </location>
</feature>
<evidence type="ECO:0000256" key="2">
    <source>
        <dbReference type="ARBA" id="ARBA00007200"/>
    </source>
</evidence>
<dbReference type="SUPFAM" id="SSF56436">
    <property type="entry name" value="C-type lectin-like"/>
    <property type="match status" value="1"/>
</dbReference>
<evidence type="ECO:0000256" key="4">
    <source>
        <dbReference type="ARBA" id="ARBA00022989"/>
    </source>
</evidence>
<evidence type="ECO:0000256" key="6">
    <source>
        <dbReference type="ARBA" id="ARBA00023157"/>
    </source>
</evidence>
<dbReference type="InterPro" id="IPR016186">
    <property type="entry name" value="C-type_lectin-like/link_sf"/>
</dbReference>
<evidence type="ECO:0000256" key="3">
    <source>
        <dbReference type="ARBA" id="ARBA00022692"/>
    </source>
</evidence>
<evidence type="ECO:0000256" key="1">
    <source>
        <dbReference type="ARBA" id="ARBA00004370"/>
    </source>
</evidence>
<dbReference type="InterPro" id="IPR057244">
    <property type="entry name" value="GAIN_B"/>
</dbReference>
<dbReference type="PANTHER" id="PTHR10877">
    <property type="entry name" value="POLYCYSTIN FAMILY MEMBER"/>
    <property type="match status" value="1"/>
</dbReference>
<feature type="transmembrane region" description="Helical" evidence="9">
    <location>
        <begin position="780"/>
        <end position="802"/>
    </location>
</feature>
<dbReference type="GO" id="GO:0016020">
    <property type="term" value="C:membrane"/>
    <property type="evidence" value="ECO:0007669"/>
    <property type="project" value="UniProtKB-SubCell"/>
</dbReference>
<feature type="transmembrane region" description="Helical" evidence="9">
    <location>
        <begin position="822"/>
        <end position="843"/>
    </location>
</feature>
<proteinExistence type="inferred from homology"/>
<accession>A0A6A4T9P2</accession>
<dbReference type="SMART" id="SM00303">
    <property type="entry name" value="GPS"/>
    <property type="match status" value="1"/>
</dbReference>
<protein>
    <recommendedName>
        <fullName evidence="14">Polycystic kidney disease protein 1-like 2</fullName>
    </recommendedName>
</protein>
<dbReference type="Proteomes" id="UP000438429">
    <property type="component" value="Unassembled WGS sequence"/>
</dbReference>
<name>A0A6A4T9P2_SCOMX</name>
<feature type="domain" description="GAIN-B" evidence="11">
    <location>
        <begin position="381"/>
        <end position="562"/>
    </location>
</feature>
<evidence type="ECO:0000259" key="10">
    <source>
        <dbReference type="PROSITE" id="PS50095"/>
    </source>
</evidence>
<dbReference type="InterPro" id="IPR016187">
    <property type="entry name" value="CTDL_fold"/>
</dbReference>
<evidence type="ECO:0008006" key="14">
    <source>
        <dbReference type="Google" id="ProtNLM"/>
    </source>
</evidence>
<keyword evidence="6" id="KW-1015">Disulfide bond</keyword>
<feature type="compositionally biased region" description="Basic and acidic residues" evidence="8">
    <location>
        <begin position="648"/>
        <end position="657"/>
    </location>
</feature>
<dbReference type="CDD" id="cd01752">
    <property type="entry name" value="PLAT_polycystin"/>
    <property type="match status" value="1"/>
</dbReference>
<evidence type="ECO:0000256" key="8">
    <source>
        <dbReference type="SAM" id="MobiDB-lite"/>
    </source>
</evidence>
<dbReference type="Pfam" id="PF01477">
    <property type="entry name" value="PLAT"/>
    <property type="match status" value="1"/>
</dbReference>
<feature type="transmembrane region" description="Helical" evidence="9">
    <location>
        <begin position="1000"/>
        <end position="1027"/>
    </location>
</feature>
<comment type="subcellular location">
    <subcellularLocation>
        <location evidence="1">Membrane</location>
    </subcellularLocation>
</comment>
<dbReference type="EMBL" id="VEVO01000004">
    <property type="protein sequence ID" value="KAF0043117.1"/>
    <property type="molecule type" value="Genomic_DNA"/>
</dbReference>
<evidence type="ECO:0000313" key="13">
    <source>
        <dbReference type="Proteomes" id="UP000438429"/>
    </source>
</evidence>
<keyword evidence="5 9" id="KW-0472">Membrane</keyword>
<comment type="caution">
    <text evidence="7">Lacks conserved residue(s) required for the propagation of feature annotation.</text>
</comment>